<dbReference type="KEGG" id="dpd:Deipe_2241"/>
<evidence type="ECO:0000313" key="3">
    <source>
        <dbReference type="Proteomes" id="UP000010467"/>
    </source>
</evidence>
<accession>L0A3Y1</accession>
<dbReference type="STRING" id="937777.Deipe_2241"/>
<protein>
    <submittedName>
        <fullName evidence="2">Uncharacterized protein containing a von Willebrand factor type A (VWA) domain protein</fullName>
    </submittedName>
</protein>
<dbReference type="CDD" id="cd01462">
    <property type="entry name" value="VWA_YIEM_type"/>
    <property type="match status" value="1"/>
</dbReference>
<proteinExistence type="predicted"/>
<sequence length="394" mass="42643">MTQNTAAEIERLRRWRLVLGGGDADGIGGEGPSGDLLSQIDLGMDGALEALYGERGRRGGLGGSAPSVARWLGDIRSYFPSSVVRVMQQDALERLNLHAMLLEPELLESFEPDLKLATTLMALKGVMPDHVKDTARVVVRRVVADLEARLSEPMRQAVTGSLNRASRNSRPRHQEIDWGRTIRANLKHYQPQHRTVIPERRLGYGRGRRSLRDVVLCLDQSGSMASSIVYAGVFGAVMASLSAVSTRLVAFDTSVVDLSENLEDPVDVLFGIQLGGGTDINRAVAYCEAHITRPEDTVLVLVSDLIEGGDQGRLLRRVGNLVSSGVQVISLLALSDEGAPMYDHEMAAAFAALGAPAFACTPDLFPELMAAALQKQDVGQWAAAHDLVTTRKSR</sequence>
<dbReference type="InterPro" id="IPR008912">
    <property type="entry name" value="Uncharacterised_CoxE"/>
</dbReference>
<dbReference type="HOGENOM" id="CLU_058765_0_0_0"/>
<gene>
    <name evidence="2" type="ordered locus">Deipe_2241</name>
</gene>
<feature type="domain" description="VWFA" evidence="1">
    <location>
        <begin position="211"/>
        <end position="370"/>
    </location>
</feature>
<dbReference type="Pfam" id="PF05762">
    <property type="entry name" value="VWA_CoxE"/>
    <property type="match status" value="1"/>
</dbReference>
<dbReference type="InterPro" id="IPR002035">
    <property type="entry name" value="VWF_A"/>
</dbReference>
<name>L0A3Y1_DEIPD</name>
<reference evidence="3" key="1">
    <citation type="submission" date="2012-03" db="EMBL/GenBank/DDBJ databases">
        <title>Complete sequence of chromosome of Deinococcus peraridilitoris DSM 19664.</title>
        <authorList>
            <person name="Lucas S."/>
            <person name="Copeland A."/>
            <person name="Lapidus A."/>
            <person name="Glavina del Rio T."/>
            <person name="Dalin E."/>
            <person name="Tice H."/>
            <person name="Bruce D."/>
            <person name="Goodwin L."/>
            <person name="Pitluck S."/>
            <person name="Peters L."/>
            <person name="Mikhailova N."/>
            <person name="Lu M."/>
            <person name="Kyrpides N."/>
            <person name="Mavromatis K."/>
            <person name="Ivanova N."/>
            <person name="Brettin T."/>
            <person name="Detter J.C."/>
            <person name="Han C."/>
            <person name="Larimer F."/>
            <person name="Land M."/>
            <person name="Hauser L."/>
            <person name="Markowitz V."/>
            <person name="Cheng J.-F."/>
            <person name="Hugenholtz P."/>
            <person name="Woyke T."/>
            <person name="Wu D."/>
            <person name="Pukall R."/>
            <person name="Steenblock K."/>
            <person name="Brambilla E."/>
            <person name="Klenk H.-P."/>
            <person name="Eisen J.A."/>
        </authorList>
    </citation>
    <scope>NUCLEOTIDE SEQUENCE [LARGE SCALE GENOMIC DNA]</scope>
    <source>
        <strain evidence="3">DSM 19664 / LMG 22246 / CIP 109416 / KR-200</strain>
    </source>
</reference>
<dbReference type="SUPFAM" id="SSF53300">
    <property type="entry name" value="vWA-like"/>
    <property type="match status" value="1"/>
</dbReference>
<dbReference type="OrthoDB" id="9789979at2"/>
<organism evidence="2 3">
    <name type="scientific">Deinococcus peraridilitoris (strain DSM 19664 / LMG 22246 / CIP 109416 / KR-200)</name>
    <dbReference type="NCBI Taxonomy" id="937777"/>
    <lineage>
        <taxon>Bacteria</taxon>
        <taxon>Thermotogati</taxon>
        <taxon>Deinococcota</taxon>
        <taxon>Deinococci</taxon>
        <taxon>Deinococcales</taxon>
        <taxon>Deinococcaceae</taxon>
        <taxon>Deinococcus</taxon>
    </lineage>
</organism>
<dbReference type="InterPro" id="IPR036465">
    <property type="entry name" value="vWFA_dom_sf"/>
</dbReference>
<dbReference type="Gene3D" id="3.40.50.410">
    <property type="entry name" value="von Willebrand factor, type A domain"/>
    <property type="match status" value="1"/>
</dbReference>
<dbReference type="PATRIC" id="fig|937777.3.peg.2245"/>
<dbReference type="EMBL" id="CP003382">
    <property type="protein sequence ID" value="AFZ67725.1"/>
    <property type="molecule type" value="Genomic_DNA"/>
</dbReference>
<dbReference type="PANTHER" id="PTHR30634:SF16">
    <property type="entry name" value="OUTER-MEMBRANE LIPOPROTEIN LOLB"/>
    <property type="match status" value="1"/>
</dbReference>
<dbReference type="InterPro" id="IPR050458">
    <property type="entry name" value="LolB"/>
</dbReference>
<dbReference type="eggNOG" id="COG2425">
    <property type="taxonomic scope" value="Bacteria"/>
</dbReference>
<evidence type="ECO:0000259" key="1">
    <source>
        <dbReference type="SMART" id="SM00327"/>
    </source>
</evidence>
<dbReference type="RefSeq" id="WP_015236028.1">
    <property type="nucleotide sequence ID" value="NC_019793.1"/>
</dbReference>
<dbReference type="Proteomes" id="UP000010467">
    <property type="component" value="Chromosome"/>
</dbReference>
<dbReference type="PANTHER" id="PTHR30634">
    <property type="entry name" value="OUTER MEMBRANE LOLAB LIPOPROTEIN INSERTION APPARATUS"/>
    <property type="match status" value="1"/>
</dbReference>
<dbReference type="AlphaFoldDB" id="L0A3Y1"/>
<dbReference type="SMART" id="SM00327">
    <property type="entry name" value="VWA"/>
    <property type="match status" value="1"/>
</dbReference>
<evidence type="ECO:0000313" key="2">
    <source>
        <dbReference type="EMBL" id="AFZ67725.1"/>
    </source>
</evidence>
<keyword evidence="3" id="KW-1185">Reference proteome</keyword>